<evidence type="ECO:0000256" key="1">
    <source>
        <dbReference type="SAM" id="Coils"/>
    </source>
</evidence>
<gene>
    <name evidence="2" type="ORF">B4918_27700</name>
    <name evidence="3" type="ORF">B4918_28750</name>
</gene>
<dbReference type="Proteomes" id="UP000191057">
    <property type="component" value="Chromosome"/>
</dbReference>
<dbReference type="Gene3D" id="1.20.5.320">
    <property type="entry name" value="6-Phosphogluconate Dehydrogenase, domain 3"/>
    <property type="match status" value="1"/>
</dbReference>
<dbReference type="RefSeq" id="WP_079246098.1">
    <property type="nucleotide sequence ID" value="NZ_JARSYF010000065.1"/>
</dbReference>
<evidence type="ECO:0000313" key="2">
    <source>
        <dbReference type="EMBL" id="AQY41497.1"/>
    </source>
</evidence>
<evidence type="ECO:0000313" key="4">
    <source>
        <dbReference type="Proteomes" id="UP000191057"/>
    </source>
</evidence>
<dbReference type="AlphaFoldDB" id="A0A9W3THU7"/>
<name>A0A9W3THU7_BACTU</name>
<sequence length="74" mass="8415">MKDALLQNIILKKKINQLFTDNQELKETVEELSQTVEGLKATVDNLQKSLNKKVDGENILDAIVYAIEEVKEID</sequence>
<organism evidence="2 4">
    <name type="scientific">Bacillus thuringiensis</name>
    <dbReference type="NCBI Taxonomy" id="1428"/>
    <lineage>
        <taxon>Bacteria</taxon>
        <taxon>Bacillati</taxon>
        <taxon>Bacillota</taxon>
        <taxon>Bacilli</taxon>
        <taxon>Bacillales</taxon>
        <taxon>Bacillaceae</taxon>
        <taxon>Bacillus</taxon>
        <taxon>Bacillus cereus group</taxon>
    </lineage>
</organism>
<dbReference type="EMBL" id="CP020002">
    <property type="protein sequence ID" value="AQY41497.1"/>
    <property type="molecule type" value="Genomic_DNA"/>
</dbReference>
<reference evidence="2 4" key="1">
    <citation type="submission" date="2017-03" db="EMBL/GenBank/DDBJ databases">
        <title>Complete genome sequence of Bacillus thuringiensis L-7601, a novel melanin producing strain.</title>
        <authorList>
            <person name="Cai J."/>
            <person name="Cao Z."/>
            <person name="Tan T."/>
        </authorList>
    </citation>
    <scope>NUCLEOTIDE SEQUENCE [LARGE SCALE GENOMIC DNA]</scope>
    <source>
        <strain evidence="2 4">L-7601</strain>
    </source>
</reference>
<protein>
    <submittedName>
        <fullName evidence="2">Uncharacterized protein</fullName>
    </submittedName>
</protein>
<keyword evidence="1" id="KW-0175">Coiled coil</keyword>
<evidence type="ECO:0000313" key="3">
    <source>
        <dbReference type="EMBL" id="AQY41692.1"/>
    </source>
</evidence>
<feature type="coiled-coil region" evidence="1">
    <location>
        <begin position="15"/>
        <end position="49"/>
    </location>
</feature>
<accession>A0A9W3THU7</accession>
<dbReference type="EMBL" id="CP020002">
    <property type="protein sequence ID" value="AQY41692.1"/>
    <property type="molecule type" value="Genomic_DNA"/>
</dbReference>
<proteinExistence type="predicted"/>